<gene>
    <name evidence="1" type="ORF">CLO192961_LOCUS228831</name>
</gene>
<organism evidence="1 2">
    <name type="scientific">Bionectria ochroleuca</name>
    <name type="common">Gliocladium roseum</name>
    <dbReference type="NCBI Taxonomy" id="29856"/>
    <lineage>
        <taxon>Eukaryota</taxon>
        <taxon>Fungi</taxon>
        <taxon>Dikarya</taxon>
        <taxon>Ascomycota</taxon>
        <taxon>Pezizomycotina</taxon>
        <taxon>Sordariomycetes</taxon>
        <taxon>Hypocreomycetidae</taxon>
        <taxon>Hypocreales</taxon>
        <taxon>Bionectriaceae</taxon>
        <taxon>Clonostachys</taxon>
    </lineage>
</organism>
<dbReference type="EMBL" id="CABFNS010000782">
    <property type="protein sequence ID" value="VUC28273.1"/>
    <property type="molecule type" value="Genomic_DNA"/>
</dbReference>
<proteinExistence type="predicted"/>
<evidence type="ECO:0000313" key="2">
    <source>
        <dbReference type="Proteomes" id="UP000766486"/>
    </source>
</evidence>
<dbReference type="Proteomes" id="UP000766486">
    <property type="component" value="Unassembled WGS sequence"/>
</dbReference>
<accession>A0ABY6UE16</accession>
<reference evidence="1 2" key="1">
    <citation type="submission" date="2019-06" db="EMBL/GenBank/DDBJ databases">
        <authorList>
            <person name="Broberg M."/>
        </authorList>
    </citation>
    <scope>NUCLEOTIDE SEQUENCE [LARGE SCALE GENOMIC DNA]</scope>
</reference>
<protein>
    <recommendedName>
        <fullName evidence="3">F-box domain-containing protein</fullName>
    </recommendedName>
</protein>
<comment type="caution">
    <text evidence="1">The sequence shown here is derived from an EMBL/GenBank/DDBJ whole genome shotgun (WGS) entry which is preliminary data.</text>
</comment>
<keyword evidence="2" id="KW-1185">Reference proteome</keyword>
<evidence type="ECO:0000313" key="1">
    <source>
        <dbReference type="EMBL" id="VUC28273.1"/>
    </source>
</evidence>
<dbReference type="CDD" id="cd09917">
    <property type="entry name" value="F-box_SF"/>
    <property type="match status" value="1"/>
</dbReference>
<sequence>MDPLMAAASHNLTCSRLCQLPDDILIGIMKLLDPLDMQCLRRACRLFLRLYCDPTFVESHDIEGFWSHPSEHQFWLSPDSSYWPKLSGPALISRLVRDVQGLCGTCRSMRAKSDWASRTEKLISESLYCSGCKKHHPLALFSPDQRREVDDRICFGREGHIRLCDHKVVTWETVSKAAKQLINIDCGLEAKIQVSRCDHRAHYPRHHNYSMEFQCPNVSPTAEICGVEGHSLILSLTWQGHMLVEGDRPITPQVLCKHLGQFRKGVAKFIAPKLAPGRFPEMSCFDPNCCDCLYFEGMEQLPDWPRPSDETLKLNSCRLHPEFRLRALRNATDDSESWPDGHKALLRPIANSEYGASELRIVVEPCVTGDSRCLSIRYRRNIELSYPTDERTEWLDRVTPAWCQALEPDSYESTLEAIGVNWCYTLGCMNYYEYLRKAVAPVHEVE</sequence>
<dbReference type="InterPro" id="IPR036047">
    <property type="entry name" value="F-box-like_dom_sf"/>
</dbReference>
<name>A0ABY6UE16_BIOOC</name>
<dbReference type="SUPFAM" id="SSF81383">
    <property type="entry name" value="F-box domain"/>
    <property type="match status" value="1"/>
</dbReference>
<evidence type="ECO:0008006" key="3">
    <source>
        <dbReference type="Google" id="ProtNLM"/>
    </source>
</evidence>